<dbReference type="Proteomes" id="UP000075840">
    <property type="component" value="Unassembled WGS sequence"/>
</dbReference>
<dbReference type="VEuPathDB" id="VectorBase:AARA002987"/>
<keyword evidence="3" id="KW-0645">Protease</keyword>
<dbReference type="PANTHER" id="PTHR24276:SF97">
    <property type="entry name" value="GH13245P2-RELATED"/>
    <property type="match status" value="1"/>
</dbReference>
<dbReference type="InterPro" id="IPR001254">
    <property type="entry name" value="Trypsin_dom"/>
</dbReference>
<dbReference type="InterPro" id="IPR001314">
    <property type="entry name" value="Peptidase_S1A"/>
</dbReference>
<dbReference type="SUPFAM" id="SSF50494">
    <property type="entry name" value="Trypsin-like serine proteases"/>
    <property type="match status" value="1"/>
</dbReference>
<comment type="subcellular location">
    <subcellularLocation>
        <location evidence="1">Secreted</location>
    </subcellularLocation>
</comment>
<comment type="similarity">
    <text evidence="10">Belongs to the peptidase S1 family. CLIP subfamily.</text>
</comment>
<evidence type="ECO:0000256" key="1">
    <source>
        <dbReference type="ARBA" id="ARBA00004613"/>
    </source>
</evidence>
<evidence type="ECO:0000259" key="13">
    <source>
        <dbReference type="PROSITE" id="PS50240"/>
    </source>
</evidence>
<dbReference type="PROSITE" id="PS50240">
    <property type="entry name" value="TRYPSIN_DOM"/>
    <property type="match status" value="1"/>
</dbReference>
<dbReference type="Gene3D" id="2.40.10.10">
    <property type="entry name" value="Trypsin-like serine proteases"/>
    <property type="match status" value="3"/>
</dbReference>
<reference evidence="14" key="1">
    <citation type="submission" date="2022-08" db="UniProtKB">
        <authorList>
            <consortium name="EnsemblMetazoa"/>
        </authorList>
    </citation>
    <scope>IDENTIFICATION</scope>
    <source>
        <strain evidence="14">Dongola</strain>
    </source>
</reference>
<dbReference type="SMART" id="SM00020">
    <property type="entry name" value="Tryp_SPc"/>
    <property type="match status" value="1"/>
</dbReference>
<evidence type="ECO:0000256" key="11">
    <source>
        <dbReference type="ARBA" id="ARBA00036320"/>
    </source>
</evidence>
<protein>
    <recommendedName>
        <fullName evidence="12">trypsin</fullName>
        <ecNumber evidence="12">3.4.21.4</ecNumber>
    </recommendedName>
</protein>
<keyword evidence="7" id="KW-0720">Serine protease</keyword>
<evidence type="ECO:0000313" key="14">
    <source>
        <dbReference type="EnsemblMetazoa" id="AARA002987-PA"/>
    </source>
</evidence>
<dbReference type="GO" id="GO:0005576">
    <property type="term" value="C:extracellular region"/>
    <property type="evidence" value="ECO:0007669"/>
    <property type="project" value="UniProtKB-SubCell"/>
</dbReference>
<dbReference type="InterPro" id="IPR050430">
    <property type="entry name" value="Peptidase_S1"/>
</dbReference>
<dbReference type="InterPro" id="IPR009003">
    <property type="entry name" value="Peptidase_S1_PA"/>
</dbReference>
<evidence type="ECO:0000313" key="15">
    <source>
        <dbReference type="Proteomes" id="UP000075840"/>
    </source>
</evidence>
<sequence>MQISATVFILVLVLGHREEVSGATIADRLSPMALIIGGTDVEDGKAPYLAGLVYNNSETYCGGSIIAARWILTAARCVTNVNVTNLTVVRVGTNDIYEGGSMYQIDRVIPHERYSAITIRNDVALLRLKTPIKFEEHVEKIELNEELVPINATLTIVGWGFVGWNKENPKRTQGDSGSPVVWKGKQVGVVSWAMAGVCAIGLPDVQASIRYFYGWITKTMAANSDH</sequence>
<dbReference type="CDD" id="cd00190">
    <property type="entry name" value="Tryp_SPc"/>
    <property type="match status" value="1"/>
</dbReference>
<evidence type="ECO:0000256" key="4">
    <source>
        <dbReference type="ARBA" id="ARBA00022729"/>
    </source>
</evidence>
<name>A0A182HNZ8_ANOAR</name>
<evidence type="ECO:0000256" key="9">
    <source>
        <dbReference type="ARBA" id="ARBA00023157"/>
    </source>
</evidence>
<keyword evidence="15" id="KW-1185">Reference proteome</keyword>
<dbReference type="PANTHER" id="PTHR24276">
    <property type="entry name" value="POLYSERASE-RELATED"/>
    <property type="match status" value="1"/>
</dbReference>
<proteinExistence type="inferred from homology"/>
<evidence type="ECO:0000256" key="7">
    <source>
        <dbReference type="ARBA" id="ARBA00022825"/>
    </source>
</evidence>
<dbReference type="AlphaFoldDB" id="A0A182HNZ8"/>
<evidence type="ECO:0000256" key="10">
    <source>
        <dbReference type="ARBA" id="ARBA00024195"/>
    </source>
</evidence>
<dbReference type="EnsemblMetazoa" id="AARA002987-RA">
    <property type="protein sequence ID" value="AARA002987-PA"/>
    <property type="gene ID" value="AARA002987"/>
</dbReference>
<dbReference type="VEuPathDB" id="VectorBase:AARA21_001039"/>
<keyword evidence="9" id="KW-1015">Disulfide bond</keyword>
<dbReference type="Pfam" id="PF00089">
    <property type="entry name" value="Trypsin"/>
    <property type="match status" value="2"/>
</dbReference>
<dbReference type="GO" id="GO:0004252">
    <property type="term" value="F:serine-type endopeptidase activity"/>
    <property type="evidence" value="ECO:0007669"/>
    <property type="project" value="UniProtKB-EC"/>
</dbReference>
<dbReference type="FunFam" id="2.40.10.10:FF:000073">
    <property type="entry name" value="Trypsin alpha"/>
    <property type="match status" value="1"/>
</dbReference>
<evidence type="ECO:0000256" key="6">
    <source>
        <dbReference type="ARBA" id="ARBA00022801"/>
    </source>
</evidence>
<evidence type="ECO:0000256" key="8">
    <source>
        <dbReference type="ARBA" id="ARBA00023145"/>
    </source>
</evidence>
<dbReference type="GO" id="GO:0006508">
    <property type="term" value="P:proteolysis"/>
    <property type="evidence" value="ECO:0007669"/>
    <property type="project" value="UniProtKB-KW"/>
</dbReference>
<keyword evidence="4" id="KW-0732">Signal</keyword>
<keyword evidence="5" id="KW-0222">Digestion</keyword>
<comment type="catalytic activity">
    <reaction evidence="11">
        <text>Preferential cleavage: Arg-|-Xaa, Lys-|-Xaa.</text>
        <dbReference type="EC" id="3.4.21.4"/>
    </reaction>
</comment>
<dbReference type="EC" id="3.4.21.4" evidence="12"/>
<dbReference type="EMBL" id="APCN01002822">
    <property type="status" value="NOT_ANNOTATED_CDS"/>
    <property type="molecule type" value="Genomic_DNA"/>
</dbReference>
<evidence type="ECO:0000256" key="3">
    <source>
        <dbReference type="ARBA" id="ARBA00022670"/>
    </source>
</evidence>
<evidence type="ECO:0000256" key="12">
    <source>
        <dbReference type="ARBA" id="ARBA00038868"/>
    </source>
</evidence>
<dbReference type="InterPro" id="IPR043504">
    <property type="entry name" value="Peptidase_S1_PA_chymotrypsin"/>
</dbReference>
<dbReference type="PRINTS" id="PR00722">
    <property type="entry name" value="CHYMOTRYPSIN"/>
</dbReference>
<dbReference type="GO" id="GO:0007586">
    <property type="term" value="P:digestion"/>
    <property type="evidence" value="ECO:0007669"/>
    <property type="project" value="UniProtKB-KW"/>
</dbReference>
<organism evidence="14 15">
    <name type="scientific">Anopheles arabiensis</name>
    <name type="common">Mosquito</name>
    <dbReference type="NCBI Taxonomy" id="7173"/>
    <lineage>
        <taxon>Eukaryota</taxon>
        <taxon>Metazoa</taxon>
        <taxon>Ecdysozoa</taxon>
        <taxon>Arthropoda</taxon>
        <taxon>Hexapoda</taxon>
        <taxon>Insecta</taxon>
        <taxon>Pterygota</taxon>
        <taxon>Neoptera</taxon>
        <taxon>Endopterygota</taxon>
        <taxon>Diptera</taxon>
        <taxon>Nematocera</taxon>
        <taxon>Culicoidea</taxon>
        <taxon>Culicidae</taxon>
        <taxon>Anophelinae</taxon>
        <taxon>Anopheles</taxon>
    </lineage>
</organism>
<evidence type="ECO:0000256" key="5">
    <source>
        <dbReference type="ARBA" id="ARBA00022757"/>
    </source>
</evidence>
<feature type="domain" description="Peptidase S1" evidence="13">
    <location>
        <begin position="35"/>
        <end position="221"/>
    </location>
</feature>
<keyword evidence="2" id="KW-0964">Secreted</keyword>
<keyword evidence="6" id="KW-0378">Hydrolase</keyword>
<accession>A0A182HNZ8</accession>
<evidence type="ECO:0000256" key="2">
    <source>
        <dbReference type="ARBA" id="ARBA00022525"/>
    </source>
</evidence>
<keyword evidence="8" id="KW-0865">Zymogen</keyword>